<dbReference type="GO" id="GO:0016705">
    <property type="term" value="F:oxidoreductase activity, acting on paired donors, with incorporation or reduction of molecular oxygen"/>
    <property type="evidence" value="ECO:0007669"/>
    <property type="project" value="InterPro"/>
</dbReference>
<feature type="non-terminal residue" evidence="6">
    <location>
        <position position="101"/>
    </location>
</feature>
<dbReference type="GO" id="GO:0020037">
    <property type="term" value="F:heme binding"/>
    <property type="evidence" value="ECO:0007669"/>
    <property type="project" value="InterPro"/>
</dbReference>
<dbReference type="Pfam" id="PF00067">
    <property type="entry name" value="p450"/>
    <property type="match status" value="1"/>
</dbReference>
<dbReference type="EMBL" id="ASHM01106577">
    <property type="protein sequence ID" value="PNX68829.1"/>
    <property type="molecule type" value="Genomic_DNA"/>
</dbReference>
<sequence>MVPGAWPIIGHFPLLSKSQATHHLFGAMADKHGPLFTIKLGTATTLVINNWETAKDCYKTNDIAVSYRPNLVACKHMTYNYAMVGFAPYGPFWREMRKIVT</sequence>
<dbReference type="InterPro" id="IPR050651">
    <property type="entry name" value="Plant_Cytochrome_P450_Monoox"/>
</dbReference>
<keyword evidence="4" id="KW-0408">Iron</keyword>
<evidence type="ECO:0000256" key="5">
    <source>
        <dbReference type="ARBA" id="ARBA00023033"/>
    </source>
</evidence>
<proteinExistence type="predicted"/>
<gene>
    <name evidence="6" type="ORF">L195_g056381</name>
</gene>
<keyword evidence="3" id="KW-0560">Oxidoreductase</keyword>
<keyword evidence="1" id="KW-0349">Heme</keyword>
<dbReference type="STRING" id="57577.A0A2K3KRC1"/>
<name>A0A2K3KRC1_TRIPR</name>
<evidence type="ECO:0000256" key="4">
    <source>
        <dbReference type="ARBA" id="ARBA00023004"/>
    </source>
</evidence>
<reference evidence="6 7" key="2">
    <citation type="journal article" date="2017" name="Front. Plant Sci.">
        <title>Gene Classification and Mining of Molecular Markers Useful in Red Clover (Trifolium pratense) Breeding.</title>
        <authorList>
            <person name="Istvanek J."/>
            <person name="Dluhosova J."/>
            <person name="Dluhos P."/>
            <person name="Patkova L."/>
            <person name="Nedelnik J."/>
            <person name="Repkova J."/>
        </authorList>
    </citation>
    <scope>NUCLEOTIDE SEQUENCE [LARGE SCALE GENOMIC DNA]</scope>
    <source>
        <strain evidence="7">cv. Tatra</strain>
        <tissue evidence="6">Young leaves</tissue>
    </source>
</reference>
<reference evidence="6 7" key="1">
    <citation type="journal article" date="2014" name="Am. J. Bot.">
        <title>Genome assembly and annotation for red clover (Trifolium pratense; Fabaceae).</title>
        <authorList>
            <person name="Istvanek J."/>
            <person name="Jaros M."/>
            <person name="Krenek A."/>
            <person name="Repkova J."/>
        </authorList>
    </citation>
    <scope>NUCLEOTIDE SEQUENCE [LARGE SCALE GENOMIC DNA]</scope>
    <source>
        <strain evidence="7">cv. Tatra</strain>
        <tissue evidence="6">Young leaves</tissue>
    </source>
</reference>
<dbReference type="Gene3D" id="1.10.630.10">
    <property type="entry name" value="Cytochrome P450"/>
    <property type="match status" value="1"/>
</dbReference>
<keyword evidence="5" id="KW-0503">Monooxygenase</keyword>
<dbReference type="PANTHER" id="PTHR47947">
    <property type="entry name" value="CYTOCHROME P450 82C3-RELATED"/>
    <property type="match status" value="1"/>
</dbReference>
<dbReference type="AlphaFoldDB" id="A0A2K3KRC1"/>
<comment type="caution">
    <text evidence="6">The sequence shown here is derived from an EMBL/GenBank/DDBJ whole genome shotgun (WGS) entry which is preliminary data.</text>
</comment>
<dbReference type="InterPro" id="IPR001128">
    <property type="entry name" value="Cyt_P450"/>
</dbReference>
<evidence type="ECO:0000256" key="1">
    <source>
        <dbReference type="ARBA" id="ARBA00022617"/>
    </source>
</evidence>
<dbReference type="GO" id="GO:0005506">
    <property type="term" value="F:iron ion binding"/>
    <property type="evidence" value="ECO:0007669"/>
    <property type="project" value="InterPro"/>
</dbReference>
<evidence type="ECO:0000256" key="3">
    <source>
        <dbReference type="ARBA" id="ARBA00023002"/>
    </source>
</evidence>
<keyword evidence="2" id="KW-0479">Metal-binding</keyword>
<evidence type="ECO:0000313" key="6">
    <source>
        <dbReference type="EMBL" id="PNX68829.1"/>
    </source>
</evidence>
<evidence type="ECO:0000256" key="2">
    <source>
        <dbReference type="ARBA" id="ARBA00022723"/>
    </source>
</evidence>
<dbReference type="Proteomes" id="UP000236291">
    <property type="component" value="Unassembled WGS sequence"/>
</dbReference>
<dbReference type="GO" id="GO:0004497">
    <property type="term" value="F:monooxygenase activity"/>
    <property type="evidence" value="ECO:0007669"/>
    <property type="project" value="UniProtKB-KW"/>
</dbReference>
<dbReference type="InterPro" id="IPR036396">
    <property type="entry name" value="Cyt_P450_sf"/>
</dbReference>
<dbReference type="PANTHER" id="PTHR47947:SF49">
    <property type="entry name" value="CYTOCHROME P450 FAMILY PROTEIN"/>
    <property type="match status" value="1"/>
</dbReference>
<evidence type="ECO:0000313" key="7">
    <source>
        <dbReference type="Proteomes" id="UP000236291"/>
    </source>
</evidence>
<organism evidence="6 7">
    <name type="scientific">Trifolium pratense</name>
    <name type="common">Red clover</name>
    <dbReference type="NCBI Taxonomy" id="57577"/>
    <lineage>
        <taxon>Eukaryota</taxon>
        <taxon>Viridiplantae</taxon>
        <taxon>Streptophyta</taxon>
        <taxon>Embryophyta</taxon>
        <taxon>Tracheophyta</taxon>
        <taxon>Spermatophyta</taxon>
        <taxon>Magnoliopsida</taxon>
        <taxon>eudicotyledons</taxon>
        <taxon>Gunneridae</taxon>
        <taxon>Pentapetalae</taxon>
        <taxon>rosids</taxon>
        <taxon>fabids</taxon>
        <taxon>Fabales</taxon>
        <taxon>Fabaceae</taxon>
        <taxon>Papilionoideae</taxon>
        <taxon>50 kb inversion clade</taxon>
        <taxon>NPAAA clade</taxon>
        <taxon>Hologalegina</taxon>
        <taxon>IRL clade</taxon>
        <taxon>Trifolieae</taxon>
        <taxon>Trifolium</taxon>
    </lineage>
</organism>
<dbReference type="SUPFAM" id="SSF48264">
    <property type="entry name" value="Cytochrome P450"/>
    <property type="match status" value="1"/>
</dbReference>
<protein>
    <submittedName>
        <fullName evidence="6">Cytochrome p450</fullName>
    </submittedName>
</protein>
<accession>A0A2K3KRC1</accession>